<keyword evidence="3" id="KW-1185">Reference proteome</keyword>
<protein>
    <recommendedName>
        <fullName evidence="1">AMP-dependent synthetase/ligase domain-containing protein</fullName>
    </recommendedName>
</protein>
<gene>
    <name evidence="2" type="ORF">AYO20_07228</name>
</gene>
<dbReference type="EMBL" id="LVCJ01000049">
    <property type="protein sequence ID" value="OAL33542.1"/>
    <property type="molecule type" value="Genomic_DNA"/>
</dbReference>
<dbReference type="Gene3D" id="3.40.50.12780">
    <property type="entry name" value="N-terminal domain of ligase-like"/>
    <property type="match status" value="2"/>
</dbReference>
<dbReference type="GO" id="GO:0030729">
    <property type="term" value="F:acetoacetate-CoA ligase activity"/>
    <property type="evidence" value="ECO:0007669"/>
    <property type="project" value="TreeGrafter"/>
</dbReference>
<sequence length="629" mass="70456">MASNHNPRCLWQPRDPSKTMLSKFRRFVNERHGLDLKNYQELWKYSTAVETANDFWVDAFVFVGLKGDVVPTIALASRDRERFLPPPIWFPEVKLNFTEMLLSGRDPRKVVLYTCTEGGNDVQDVTWGQLIAQVTRMADAMKSSGVVQGDRVAGVLSNRLETVVACLATLSMGAIWSTSSPDMGVEGVLDRVRQIRPKLLFVESDVLYNERILDQREKNRAYAKSMLVTPEFTNSVVIPRSQQVHEDPDLKLVSLDTFLKRAKGRPLDFKRLPFAHPGFIVYSSGTTGPPKCIVHSAAGLLLQSRKDSVLHFDVQPGDNILQYTTVILQPYCKDRWDMIDLSCLKCVTSTGSTLTAEVSEWFYDVGFPRHVHLVSTSGGTDIAGSLVTGNPTLPLYSGEIQCETIGMATHIADAEATNAVSVKQIGQAGELVCRMPFPSQPSFWGEKTLERYRASYFERYGDKIWFQGDFIQMNPKTHGFLMLGRSDGVLNPSGVRFGSAEIYEVVERIPGIADSLCVAQRRPHDQDEVVVLFVKMAKGHKLTPRLKSTIATAIRTARTPRHVPKYIFQVPDIPYTINGKKIEQAVKAIISRGKSKPNGAVANPESFKYFERFYEIEKQAQGELVLAKI</sequence>
<proteinExistence type="predicted"/>
<accession>A0A178CWG6</accession>
<dbReference type="InterPro" id="IPR000873">
    <property type="entry name" value="AMP-dep_synth/lig_dom"/>
</dbReference>
<dbReference type="RefSeq" id="XP_022498554.1">
    <property type="nucleotide sequence ID" value="XM_022645515.1"/>
</dbReference>
<dbReference type="InterPro" id="IPR045851">
    <property type="entry name" value="AMP-bd_C_sf"/>
</dbReference>
<dbReference type="PANTHER" id="PTHR42921:SF4">
    <property type="entry name" value="ACETOACETYL-COA SYNTHASE (AFU_ORTHOLOGUE AFUA_8G04770)"/>
    <property type="match status" value="1"/>
</dbReference>
<feature type="domain" description="AMP-dependent synthetase/ligase" evidence="1">
    <location>
        <begin position="106"/>
        <end position="324"/>
    </location>
</feature>
<organism evidence="2 3">
    <name type="scientific">Fonsecaea nubica</name>
    <dbReference type="NCBI Taxonomy" id="856822"/>
    <lineage>
        <taxon>Eukaryota</taxon>
        <taxon>Fungi</taxon>
        <taxon>Dikarya</taxon>
        <taxon>Ascomycota</taxon>
        <taxon>Pezizomycotina</taxon>
        <taxon>Eurotiomycetes</taxon>
        <taxon>Chaetothyriomycetidae</taxon>
        <taxon>Chaetothyriales</taxon>
        <taxon>Herpotrichiellaceae</taxon>
        <taxon>Fonsecaea</taxon>
    </lineage>
</organism>
<evidence type="ECO:0000259" key="1">
    <source>
        <dbReference type="Pfam" id="PF00501"/>
    </source>
</evidence>
<dbReference type="OrthoDB" id="10253869at2759"/>
<reference evidence="2 3" key="1">
    <citation type="submission" date="2016-03" db="EMBL/GenBank/DDBJ databases">
        <title>The draft genome sequence of Fonsecaea nubica causative agent of cutaneous subcutaneous infection in human host.</title>
        <authorList>
            <person name="Costa F."/>
            <person name="Sybren D.H."/>
            <person name="Raittz R.T."/>
            <person name="Weiss V.A."/>
            <person name="Leao A.C."/>
            <person name="Gomes R."/>
            <person name="De Souza E.M."/>
            <person name="Pedrosa F.O."/>
            <person name="Steffens M.B."/>
            <person name="Bombassaro A."/>
            <person name="Tadra-Sfeir M.Z."/>
            <person name="Moreno L.F."/>
            <person name="Najafzadeh M.J."/>
            <person name="Felipe M.S."/>
            <person name="Teixeira M."/>
            <person name="Sun J."/>
            <person name="Xi L."/>
            <person name="Castro M.A."/>
            <person name="Vicente V.A."/>
        </authorList>
    </citation>
    <scope>NUCLEOTIDE SEQUENCE [LARGE SCALE GENOMIC DNA]</scope>
    <source>
        <strain evidence="2 3">CBS 269.64</strain>
    </source>
</reference>
<dbReference type="GeneID" id="34590641"/>
<evidence type="ECO:0000313" key="3">
    <source>
        <dbReference type="Proteomes" id="UP000185904"/>
    </source>
</evidence>
<dbReference type="PANTHER" id="PTHR42921">
    <property type="entry name" value="ACETOACETYL-COA SYNTHETASE"/>
    <property type="match status" value="1"/>
</dbReference>
<dbReference type="AlphaFoldDB" id="A0A178CWG6"/>
<dbReference type="Proteomes" id="UP000185904">
    <property type="component" value="Unassembled WGS sequence"/>
</dbReference>
<evidence type="ECO:0000313" key="2">
    <source>
        <dbReference type="EMBL" id="OAL33542.1"/>
    </source>
</evidence>
<name>A0A178CWG6_9EURO</name>
<comment type="caution">
    <text evidence="2">The sequence shown here is derived from an EMBL/GenBank/DDBJ whole genome shotgun (WGS) entry which is preliminary data.</text>
</comment>
<dbReference type="InterPro" id="IPR020845">
    <property type="entry name" value="AMP-binding_CS"/>
</dbReference>
<dbReference type="SUPFAM" id="SSF56801">
    <property type="entry name" value="Acetyl-CoA synthetase-like"/>
    <property type="match status" value="1"/>
</dbReference>
<dbReference type="InterPro" id="IPR042099">
    <property type="entry name" value="ANL_N_sf"/>
</dbReference>
<dbReference type="Pfam" id="PF00501">
    <property type="entry name" value="AMP-binding"/>
    <property type="match status" value="1"/>
</dbReference>
<dbReference type="PROSITE" id="PS00455">
    <property type="entry name" value="AMP_BINDING"/>
    <property type="match status" value="1"/>
</dbReference>
<dbReference type="Gene3D" id="3.30.300.30">
    <property type="match status" value="1"/>
</dbReference>